<accession>F2NAA9</accession>
<evidence type="ECO:0000259" key="1">
    <source>
        <dbReference type="PROSITE" id="PS51186"/>
    </source>
</evidence>
<dbReference type="EMBL" id="CP002628">
    <property type="protein sequence ID" value="AEB06295.1"/>
    <property type="molecule type" value="Genomic_DNA"/>
</dbReference>
<reference evidence="3" key="1">
    <citation type="journal article" date="2013" name="Stand. Genomic Sci.">
        <title>Complete genome sequence of Coriobacterium glomerans type strain (PW2(T)) from the midgut of Pyrrhocoris apterus L. (red soldier bug).</title>
        <authorList>
            <person name="Stackebrandt E."/>
            <person name="Zeytun A."/>
            <person name="Lapidus A."/>
            <person name="Nolan M."/>
            <person name="Lucas S."/>
            <person name="Hammon N."/>
            <person name="Deshpande S."/>
            <person name="Cheng J.F."/>
            <person name="Tapia R."/>
            <person name="Goodwin L.A."/>
            <person name="Pitluck S."/>
            <person name="Liolios K."/>
            <person name="Pagani I."/>
            <person name="Ivanova N."/>
            <person name="Mavromatis K."/>
            <person name="Mikhailova N."/>
            <person name="Huntemann M."/>
            <person name="Pati A."/>
            <person name="Chen A."/>
            <person name="Palaniappan K."/>
            <person name="Chang Y.J."/>
            <person name="Land M."/>
            <person name="Hauser L."/>
            <person name="Rohde M."/>
            <person name="Pukall R."/>
            <person name="Goker M."/>
            <person name="Detter J.C."/>
            <person name="Woyke T."/>
            <person name="Bristow J."/>
            <person name="Eisen J.A."/>
            <person name="Markowitz V."/>
            <person name="Hugenholtz P."/>
            <person name="Kyrpides N.C."/>
            <person name="Klenk H.P."/>
        </authorList>
    </citation>
    <scope>NUCLEOTIDE SEQUENCE</scope>
    <source>
        <strain evidence="3">ATCC 49209 / DSM 20642 / JCM 10262 / PW2</strain>
    </source>
</reference>
<name>F2NAA9_CORGP</name>
<dbReference type="InterPro" id="IPR016181">
    <property type="entry name" value="Acyl_CoA_acyltransferase"/>
</dbReference>
<evidence type="ECO:0000313" key="3">
    <source>
        <dbReference type="Proteomes" id="UP000006851"/>
    </source>
</evidence>
<dbReference type="Gene3D" id="3.40.630.30">
    <property type="match status" value="1"/>
</dbReference>
<dbReference type="HOGENOM" id="CLU_114564_0_0_11"/>
<keyword evidence="3" id="KW-1185">Reference proteome</keyword>
<proteinExistence type="predicted"/>
<dbReference type="Pfam" id="PF00583">
    <property type="entry name" value="Acetyltransf_1"/>
    <property type="match status" value="1"/>
</dbReference>
<feature type="domain" description="N-acetyltransferase" evidence="1">
    <location>
        <begin position="1"/>
        <end position="153"/>
    </location>
</feature>
<dbReference type="eggNOG" id="COG1670">
    <property type="taxonomic scope" value="Bacteria"/>
</dbReference>
<dbReference type="PANTHER" id="PTHR43617:SF31">
    <property type="entry name" value="MYCOTHIOL ACETYLTRANSFERASE"/>
    <property type="match status" value="1"/>
</dbReference>
<dbReference type="RefSeq" id="WP_013708038.1">
    <property type="nucleotide sequence ID" value="NC_015389.1"/>
</dbReference>
<dbReference type="GO" id="GO:0008999">
    <property type="term" value="F:protein-N-terminal-alanine acetyltransferase activity"/>
    <property type="evidence" value="ECO:0007669"/>
    <property type="project" value="TreeGrafter"/>
</dbReference>
<organism evidence="2 3">
    <name type="scientific">Coriobacterium glomerans (strain ATCC 49209 / DSM 20642 / JCM 10262 / PW2)</name>
    <dbReference type="NCBI Taxonomy" id="700015"/>
    <lineage>
        <taxon>Bacteria</taxon>
        <taxon>Bacillati</taxon>
        <taxon>Actinomycetota</taxon>
        <taxon>Coriobacteriia</taxon>
        <taxon>Coriobacteriales</taxon>
        <taxon>Coriobacteriaceae</taxon>
        <taxon>Coriobacterium</taxon>
    </lineage>
</organism>
<dbReference type="InterPro" id="IPR050276">
    <property type="entry name" value="MshD_Acetyltransferase"/>
</dbReference>
<dbReference type="CDD" id="cd04301">
    <property type="entry name" value="NAT_SF"/>
    <property type="match status" value="1"/>
</dbReference>
<dbReference type="KEGG" id="cgo:Corgl_0168"/>
<gene>
    <name evidence="2" type="ordered locus">Corgl_0168</name>
</gene>
<dbReference type="SUPFAM" id="SSF55729">
    <property type="entry name" value="Acyl-CoA N-acyltransferases (Nat)"/>
    <property type="match status" value="1"/>
</dbReference>
<evidence type="ECO:0000313" key="2">
    <source>
        <dbReference type="EMBL" id="AEB06295.1"/>
    </source>
</evidence>
<dbReference type="PROSITE" id="PS51186">
    <property type="entry name" value="GNAT"/>
    <property type="match status" value="1"/>
</dbReference>
<sequence length="153" mass="17212">MKLCPWTDRYSDEVTSWRYPPPYDLYNLPSLSEMVSASLGFADPGQRQNFTGVECDGALVGFFNLQDCGDTVFLGIGVRPDACSKGYGTVIMRAAIEESRRRFATKPIELDVREWNERAIRCYEKAGFTAVGSVSQETYAGEGVFVRMRYEFG</sequence>
<dbReference type="AlphaFoldDB" id="F2NAA9"/>
<dbReference type="Proteomes" id="UP000006851">
    <property type="component" value="Chromosome"/>
</dbReference>
<dbReference type="PANTHER" id="PTHR43617">
    <property type="entry name" value="L-AMINO ACID N-ACETYLTRANSFERASE"/>
    <property type="match status" value="1"/>
</dbReference>
<dbReference type="STRING" id="700015.Corgl_0168"/>
<protein>
    <submittedName>
        <fullName evidence="2">GCN5-related N-acetyltransferase</fullName>
    </submittedName>
</protein>
<dbReference type="InterPro" id="IPR000182">
    <property type="entry name" value="GNAT_dom"/>
</dbReference>